<dbReference type="InParanoid" id="A0A543AS91"/>
<dbReference type="InterPro" id="IPR001296">
    <property type="entry name" value="Glyco_trans_1"/>
</dbReference>
<sequence>MFDQLRPTLVESPADTAAAIDASEFRTGGRRILIGTDTYPPDVNGAGYFTSRLATGLAERGNDVHVVAVSDKGRAYTHQMDGVTVHRLRSRSAVVYPNQRIVLPGGTVAAVERIFDEVRPDVTHLQSHFTVGRACLRVSKRRGLPVMATNHFMPEPLLHHVPVPQAVRDWAARLAWRDAARVFERADYVSTPTPLAAKHFADRGYSGFIDAVSCGIDLSRFQPRQGDAATARAHFGLPDRKTVVFVGRLDQEKRIDQLIRALPSLRRHHDVQLVVAGVGPYHDALLKLAADLGISAYVHLLGFVSDEDLPRVYHTGDVFAIASVAELQSIVTLEAMASGLPIVGADAVALPHLIENGRNGYLFDPGDIVGIGARLDSILSSAEDLASMGSESRKMADPHEHRRSLERFEEIYDQLVQAAGSRA</sequence>
<evidence type="ECO:0000256" key="2">
    <source>
        <dbReference type="ARBA" id="ARBA00022679"/>
    </source>
</evidence>
<evidence type="ECO:0000259" key="3">
    <source>
        <dbReference type="Pfam" id="PF00534"/>
    </source>
</evidence>
<gene>
    <name evidence="5" type="ORF">FB566_0952</name>
</gene>
<feature type="domain" description="Glycosyl transferase family 1" evidence="3">
    <location>
        <begin position="236"/>
        <end position="395"/>
    </location>
</feature>
<dbReference type="SUPFAM" id="SSF53756">
    <property type="entry name" value="UDP-Glycosyltransferase/glycogen phosphorylase"/>
    <property type="match status" value="1"/>
</dbReference>
<evidence type="ECO:0000256" key="1">
    <source>
        <dbReference type="ARBA" id="ARBA00022676"/>
    </source>
</evidence>
<dbReference type="Gene3D" id="3.40.50.2000">
    <property type="entry name" value="Glycogen Phosphorylase B"/>
    <property type="match status" value="2"/>
</dbReference>
<dbReference type="GO" id="GO:0016757">
    <property type="term" value="F:glycosyltransferase activity"/>
    <property type="evidence" value="ECO:0007669"/>
    <property type="project" value="UniProtKB-KW"/>
</dbReference>
<name>A0A543AS91_9ACTN</name>
<dbReference type="EMBL" id="VFOW01000001">
    <property type="protein sequence ID" value="TQL75447.1"/>
    <property type="molecule type" value="Genomic_DNA"/>
</dbReference>
<evidence type="ECO:0000313" key="5">
    <source>
        <dbReference type="EMBL" id="TQL75447.1"/>
    </source>
</evidence>
<keyword evidence="2 5" id="KW-0808">Transferase</keyword>
<dbReference type="RefSeq" id="WP_142035317.1">
    <property type="nucleotide sequence ID" value="NZ_JBHTGS010000001.1"/>
</dbReference>
<dbReference type="PANTHER" id="PTHR45947:SF3">
    <property type="entry name" value="SULFOQUINOVOSYL TRANSFERASE SQD2"/>
    <property type="match status" value="1"/>
</dbReference>
<keyword evidence="1" id="KW-0328">Glycosyltransferase</keyword>
<organism evidence="5 6">
    <name type="scientific">Stackebrandtia endophytica</name>
    <dbReference type="NCBI Taxonomy" id="1496996"/>
    <lineage>
        <taxon>Bacteria</taxon>
        <taxon>Bacillati</taxon>
        <taxon>Actinomycetota</taxon>
        <taxon>Actinomycetes</taxon>
        <taxon>Glycomycetales</taxon>
        <taxon>Glycomycetaceae</taxon>
        <taxon>Stackebrandtia</taxon>
    </lineage>
</organism>
<feature type="domain" description="Glycosyltransferase subfamily 4-like N-terminal" evidence="4">
    <location>
        <begin position="43"/>
        <end position="220"/>
    </location>
</feature>
<dbReference type="AlphaFoldDB" id="A0A543AS91"/>
<evidence type="ECO:0000259" key="4">
    <source>
        <dbReference type="Pfam" id="PF13439"/>
    </source>
</evidence>
<proteinExistence type="predicted"/>
<dbReference type="InterPro" id="IPR028098">
    <property type="entry name" value="Glyco_trans_4-like_N"/>
</dbReference>
<dbReference type="Pfam" id="PF13439">
    <property type="entry name" value="Glyco_transf_4"/>
    <property type="match status" value="1"/>
</dbReference>
<protein>
    <submittedName>
        <fullName evidence="5">Glycosyltransferase involved in cell wall biosynthesis</fullName>
    </submittedName>
</protein>
<dbReference type="GO" id="GO:1901137">
    <property type="term" value="P:carbohydrate derivative biosynthetic process"/>
    <property type="evidence" value="ECO:0007669"/>
    <property type="project" value="UniProtKB-ARBA"/>
</dbReference>
<dbReference type="InterPro" id="IPR050194">
    <property type="entry name" value="Glycosyltransferase_grp1"/>
</dbReference>
<keyword evidence="6" id="KW-1185">Reference proteome</keyword>
<evidence type="ECO:0000313" key="6">
    <source>
        <dbReference type="Proteomes" id="UP000317043"/>
    </source>
</evidence>
<dbReference type="Proteomes" id="UP000317043">
    <property type="component" value="Unassembled WGS sequence"/>
</dbReference>
<dbReference type="OrthoDB" id="9802525at2"/>
<dbReference type="PANTHER" id="PTHR45947">
    <property type="entry name" value="SULFOQUINOVOSYL TRANSFERASE SQD2"/>
    <property type="match status" value="1"/>
</dbReference>
<reference evidence="5 6" key="1">
    <citation type="submission" date="2019-06" db="EMBL/GenBank/DDBJ databases">
        <title>Sequencing the genomes of 1000 actinobacteria strains.</title>
        <authorList>
            <person name="Klenk H.-P."/>
        </authorList>
    </citation>
    <scope>NUCLEOTIDE SEQUENCE [LARGE SCALE GENOMIC DNA]</scope>
    <source>
        <strain evidence="5 6">DSM 45928</strain>
    </source>
</reference>
<comment type="caution">
    <text evidence="5">The sequence shown here is derived from an EMBL/GenBank/DDBJ whole genome shotgun (WGS) entry which is preliminary data.</text>
</comment>
<accession>A0A543AS91</accession>
<dbReference type="Pfam" id="PF00534">
    <property type="entry name" value="Glycos_transf_1"/>
    <property type="match status" value="1"/>
</dbReference>